<dbReference type="SMART" id="SM00267">
    <property type="entry name" value="GGDEF"/>
    <property type="match status" value="1"/>
</dbReference>
<keyword evidence="5" id="KW-1185">Reference proteome</keyword>
<protein>
    <submittedName>
        <fullName evidence="4">EAL domain-containing protein</fullName>
    </submittedName>
</protein>
<dbReference type="SMART" id="SM00065">
    <property type="entry name" value="GAF"/>
    <property type="match status" value="1"/>
</dbReference>
<feature type="transmembrane region" description="Helical" evidence="1">
    <location>
        <begin position="186"/>
        <end position="207"/>
    </location>
</feature>
<dbReference type="RefSeq" id="WP_425565525.1">
    <property type="nucleotide sequence ID" value="NZ_BAAARY010000005.1"/>
</dbReference>
<keyword evidence="1" id="KW-1133">Transmembrane helix</keyword>
<feature type="transmembrane region" description="Helical" evidence="1">
    <location>
        <begin position="213"/>
        <end position="232"/>
    </location>
</feature>
<dbReference type="Pfam" id="PF00563">
    <property type="entry name" value="EAL"/>
    <property type="match status" value="1"/>
</dbReference>
<dbReference type="InterPro" id="IPR029016">
    <property type="entry name" value="GAF-like_dom_sf"/>
</dbReference>
<evidence type="ECO:0000313" key="5">
    <source>
        <dbReference type="Proteomes" id="UP001499978"/>
    </source>
</evidence>
<dbReference type="NCBIfam" id="TIGR00254">
    <property type="entry name" value="GGDEF"/>
    <property type="match status" value="1"/>
</dbReference>
<dbReference type="InterPro" id="IPR001633">
    <property type="entry name" value="EAL_dom"/>
</dbReference>
<dbReference type="CDD" id="cd01948">
    <property type="entry name" value="EAL"/>
    <property type="match status" value="1"/>
</dbReference>
<dbReference type="InterPro" id="IPR043128">
    <property type="entry name" value="Rev_trsase/Diguanyl_cyclase"/>
</dbReference>
<feature type="transmembrane region" description="Helical" evidence="1">
    <location>
        <begin position="118"/>
        <end position="137"/>
    </location>
</feature>
<dbReference type="Proteomes" id="UP001499978">
    <property type="component" value="Unassembled WGS sequence"/>
</dbReference>
<proteinExistence type="predicted"/>
<keyword evidence="1" id="KW-0472">Membrane</keyword>
<evidence type="ECO:0000313" key="4">
    <source>
        <dbReference type="EMBL" id="GAA2519747.1"/>
    </source>
</evidence>
<dbReference type="EMBL" id="BAAARY010000005">
    <property type="protein sequence ID" value="GAA2519747.1"/>
    <property type="molecule type" value="Genomic_DNA"/>
</dbReference>
<feature type="domain" description="EAL" evidence="2">
    <location>
        <begin position="573"/>
        <end position="826"/>
    </location>
</feature>
<dbReference type="InterPro" id="IPR050706">
    <property type="entry name" value="Cyclic-di-GMP_PDE-like"/>
</dbReference>
<evidence type="ECO:0000259" key="3">
    <source>
        <dbReference type="PROSITE" id="PS50887"/>
    </source>
</evidence>
<feature type="transmembrane region" description="Helical" evidence="1">
    <location>
        <begin position="12"/>
        <end position="33"/>
    </location>
</feature>
<dbReference type="PANTHER" id="PTHR33121">
    <property type="entry name" value="CYCLIC DI-GMP PHOSPHODIESTERASE PDEF"/>
    <property type="match status" value="1"/>
</dbReference>
<gene>
    <name evidence="4" type="ORF">GCM10010201_16250</name>
</gene>
<dbReference type="Gene3D" id="3.30.70.270">
    <property type="match status" value="1"/>
</dbReference>
<dbReference type="SMART" id="SM00052">
    <property type="entry name" value="EAL"/>
    <property type="match status" value="1"/>
</dbReference>
<feature type="transmembrane region" description="Helical" evidence="1">
    <location>
        <begin position="149"/>
        <end position="174"/>
    </location>
</feature>
<evidence type="ECO:0000259" key="2">
    <source>
        <dbReference type="PROSITE" id="PS50883"/>
    </source>
</evidence>
<dbReference type="Pfam" id="PF01590">
    <property type="entry name" value="GAF"/>
    <property type="match status" value="1"/>
</dbReference>
<accession>A0ABN3NDV0</accession>
<dbReference type="InterPro" id="IPR000160">
    <property type="entry name" value="GGDEF_dom"/>
</dbReference>
<name>A0ABN3NDV0_9ACTN</name>
<dbReference type="Gene3D" id="3.30.450.40">
    <property type="match status" value="1"/>
</dbReference>
<dbReference type="InterPro" id="IPR029787">
    <property type="entry name" value="Nucleotide_cyclase"/>
</dbReference>
<dbReference type="SUPFAM" id="SSF55781">
    <property type="entry name" value="GAF domain-like"/>
    <property type="match status" value="1"/>
</dbReference>
<dbReference type="PROSITE" id="PS50883">
    <property type="entry name" value="EAL"/>
    <property type="match status" value="1"/>
</dbReference>
<dbReference type="PANTHER" id="PTHR33121:SF71">
    <property type="entry name" value="OXYGEN SENSOR PROTEIN DOSP"/>
    <property type="match status" value="1"/>
</dbReference>
<dbReference type="Pfam" id="PF00990">
    <property type="entry name" value="GGDEF"/>
    <property type="match status" value="1"/>
</dbReference>
<dbReference type="SUPFAM" id="SSF55073">
    <property type="entry name" value="Nucleotide cyclase"/>
    <property type="match status" value="1"/>
</dbReference>
<organism evidence="4 5">
    <name type="scientific">Pilimelia columellifera subsp. columellifera</name>
    <dbReference type="NCBI Taxonomy" id="706583"/>
    <lineage>
        <taxon>Bacteria</taxon>
        <taxon>Bacillati</taxon>
        <taxon>Actinomycetota</taxon>
        <taxon>Actinomycetes</taxon>
        <taxon>Micromonosporales</taxon>
        <taxon>Micromonosporaceae</taxon>
        <taxon>Pilimelia</taxon>
    </lineage>
</organism>
<dbReference type="CDD" id="cd01949">
    <property type="entry name" value="GGDEF"/>
    <property type="match status" value="1"/>
</dbReference>
<dbReference type="InterPro" id="IPR035919">
    <property type="entry name" value="EAL_sf"/>
</dbReference>
<comment type="caution">
    <text evidence="4">The sequence shown here is derived from an EMBL/GenBank/DDBJ whole genome shotgun (WGS) entry which is preliminary data.</text>
</comment>
<dbReference type="PROSITE" id="PS50887">
    <property type="entry name" value="GGDEF"/>
    <property type="match status" value="1"/>
</dbReference>
<reference evidence="4 5" key="1">
    <citation type="journal article" date="2019" name="Int. J. Syst. Evol. Microbiol.">
        <title>The Global Catalogue of Microorganisms (GCM) 10K type strain sequencing project: providing services to taxonomists for standard genome sequencing and annotation.</title>
        <authorList>
            <consortium name="The Broad Institute Genomics Platform"/>
            <consortium name="The Broad Institute Genome Sequencing Center for Infectious Disease"/>
            <person name="Wu L."/>
            <person name="Ma J."/>
        </authorList>
    </citation>
    <scope>NUCLEOTIDE SEQUENCE [LARGE SCALE GENOMIC DNA]</scope>
    <source>
        <strain evidence="4 5">JCM 3367</strain>
    </source>
</reference>
<feature type="transmembrane region" description="Helical" evidence="1">
    <location>
        <begin position="39"/>
        <end position="57"/>
    </location>
</feature>
<evidence type="ECO:0000256" key="1">
    <source>
        <dbReference type="SAM" id="Phobius"/>
    </source>
</evidence>
<dbReference type="InterPro" id="IPR003018">
    <property type="entry name" value="GAF"/>
</dbReference>
<dbReference type="SUPFAM" id="SSF141868">
    <property type="entry name" value="EAL domain-like"/>
    <property type="match status" value="1"/>
</dbReference>
<dbReference type="Gene3D" id="3.20.20.450">
    <property type="entry name" value="EAL domain"/>
    <property type="match status" value="1"/>
</dbReference>
<sequence length="843" mass="91777">MAYPRAVIARSPALAWFVTVPLGLTAVIVAFYLQPTLDLLVDNWVMIAIYFALFVAADATRLRVEVRRQAFTLTLVEIPLLLAFFYLPAPMVPLVRLAAAVCAQVVSWRRGQSAIKSWFNVAAQFASTSLAALIVAGNQPLVADQLETWLILGLSVAANFVVTMVSVTLVIGLVQGWMSGADLARTVTPSLAVTTVNITVGLVILLVLQQNPWGVVLLASLLIFFVIAYRSYSQFMRQHHTLQELYDLTASVRDTRHEATLYDQILHGTRRMLSSEHATLWLPETGRHPEVLLTSKAETAGLLDLPGTPDLIRRRVFAGGRTVAVGAHLGDELRADLRAAGVKDAIAVPLTSGQVTIGCLEVAGRLGDTASFQPEDVRLLETVAAHVAVAVENARLVDRLRFDAYHDALTGLPNRRRLLQALEESVRVRAPGEVVAVLLFDVDGLRDVNDSLGHAAGDTLLAEVSRRLRGLAPAAALVGRVGGDEFAVTLRMENAEAALVLAARLREELRVPMEFGTLTLDVDTAVGVVVHPDHGSDPAALLQRADVAARAAELLPSAVQSFHPSLESRSVRRLGLANDLRRAIDNDELEIYFQPQVSLGDRHLVGVECLARWEHPTHGAVAPQDFVAVAEHTGQLSRLTEAVLREGLRRCKQWVDAGRPLNVAVNLSSRTLVDAAFPDRVAALIREFGVPPERVTFEIAEDGVVGAPDRPLPTLRRLHDIGVRLSVDDFGTGYSSLSQLRRLPVQEVKIDRTFVQGMATDAGDLAIVRAVVDLARHFGLTVVAEGVESELTLDLLREIGCDTGQGFLFSRPLPYERLEAWLRQQTEAAPSTSGEVRRLRAVP</sequence>
<feature type="domain" description="GGDEF" evidence="3">
    <location>
        <begin position="433"/>
        <end position="564"/>
    </location>
</feature>
<keyword evidence="1" id="KW-0812">Transmembrane</keyword>